<keyword evidence="4" id="KW-1133">Transmembrane helix</keyword>
<keyword evidence="4" id="KW-0472">Membrane</keyword>
<evidence type="ECO:0000256" key="3">
    <source>
        <dbReference type="ARBA" id="ARBA00023002"/>
    </source>
</evidence>
<reference evidence="6 7" key="1">
    <citation type="submission" date="2016-12" db="EMBL/GenBank/DDBJ databases">
        <title>The genomes of Aspergillus section Nigri reveals drivers in fungal speciation.</title>
        <authorList>
            <consortium name="DOE Joint Genome Institute"/>
            <person name="Vesth T.C."/>
            <person name="Nybo J."/>
            <person name="Theobald S."/>
            <person name="Brandl J."/>
            <person name="Frisvad J.C."/>
            <person name="Nielsen K.F."/>
            <person name="Lyhne E.K."/>
            <person name="Kogle M.E."/>
            <person name="Kuo A."/>
            <person name="Riley R."/>
            <person name="Clum A."/>
            <person name="Nolan M."/>
            <person name="Lipzen A."/>
            <person name="Salamov A."/>
            <person name="Henrissat B."/>
            <person name="Wiebenga A."/>
            <person name="De Vries R.P."/>
            <person name="Grigoriev I.V."/>
            <person name="Mortensen U.H."/>
            <person name="Andersen M.R."/>
            <person name="Baker S.E."/>
        </authorList>
    </citation>
    <scope>NUCLEOTIDE SEQUENCE [LARGE SCALE GENOMIC DNA]</scope>
    <source>
        <strain evidence="6 7">CBS 117.55</strain>
    </source>
</reference>
<dbReference type="SUPFAM" id="SSF51905">
    <property type="entry name" value="FAD/NAD(P)-binding domain"/>
    <property type="match status" value="1"/>
</dbReference>
<evidence type="ECO:0000313" key="6">
    <source>
        <dbReference type="EMBL" id="PWY92297.1"/>
    </source>
</evidence>
<dbReference type="InterPro" id="IPR002938">
    <property type="entry name" value="FAD-bd"/>
</dbReference>
<dbReference type="RefSeq" id="XP_025404036.1">
    <property type="nucleotide sequence ID" value="XM_025545100.1"/>
</dbReference>
<sequence>MTRPTTPTPTPTPANNPHPVRVAIIGGGIAGVTLLLALLNHTTREILIPHLYKATPEFSEIGAGIAFGLNSMRAMEFIDRDMVAAYSKHATFQPDSGARETKLWSSYRMGMDGQDRPKNALKEGDYIHEVHAAVARSSVHRARFLEAMTALLPAEGDYVSFARRLVAIEETGNEDGGGDGTATVRFADGTQVVVDAVIGCDGVMSRVRQILLHWEEEADAVFSGKYAYRGLIPMEEAVEALGEYTARNNHFFGAWQDDECGCVSHEEGWALGTRLASICIPGDAAHASTPHQGAGVGMAFEDVCVLSRLLGEVKEKRDLERAFRAYDAVRRSRTQRLVITSRDAGPLYQCQKEDVFDDVEKFREDLDERMWWIWDLDLEAHLEEALSSSIDQENTICLTRKKACVQRAPQWVGVVRSPNHPVTCVHDAIYARNEDSTGYGSMDLNGSGSSSYANAIHWVATLNWITSRRRKTSTHSPHLRSTLCRGLSPVGLSRRVSSTVNHDFLLTNRKLCSYRQQGGHYKGEELAD</sequence>
<dbReference type="Gene3D" id="3.50.50.60">
    <property type="entry name" value="FAD/NAD(P)-binding domain"/>
    <property type="match status" value="2"/>
</dbReference>
<keyword evidence="7" id="KW-1185">Reference proteome</keyword>
<evidence type="ECO:0000313" key="7">
    <source>
        <dbReference type="Proteomes" id="UP000247233"/>
    </source>
</evidence>
<dbReference type="InterPro" id="IPR036188">
    <property type="entry name" value="FAD/NAD-bd_sf"/>
</dbReference>
<evidence type="ECO:0000256" key="4">
    <source>
        <dbReference type="SAM" id="Phobius"/>
    </source>
</evidence>
<dbReference type="GO" id="GO:0071949">
    <property type="term" value="F:FAD binding"/>
    <property type="evidence" value="ECO:0007669"/>
    <property type="project" value="InterPro"/>
</dbReference>
<dbReference type="GO" id="GO:0016491">
    <property type="term" value="F:oxidoreductase activity"/>
    <property type="evidence" value="ECO:0007669"/>
    <property type="project" value="UniProtKB-KW"/>
</dbReference>
<evidence type="ECO:0000256" key="2">
    <source>
        <dbReference type="ARBA" id="ARBA00022827"/>
    </source>
</evidence>
<dbReference type="VEuPathDB" id="FungiDB:BO70DRAFT_376012"/>
<dbReference type="AlphaFoldDB" id="A0A317X459"/>
<dbReference type="PANTHER" id="PTHR46720">
    <property type="entry name" value="HYDROXYLASE, PUTATIVE (AFU_ORTHOLOGUE AFUA_3G01460)-RELATED"/>
    <property type="match status" value="1"/>
</dbReference>
<organism evidence="6 7">
    <name type="scientific">Aspergillus heteromorphus CBS 117.55</name>
    <dbReference type="NCBI Taxonomy" id="1448321"/>
    <lineage>
        <taxon>Eukaryota</taxon>
        <taxon>Fungi</taxon>
        <taxon>Dikarya</taxon>
        <taxon>Ascomycota</taxon>
        <taxon>Pezizomycotina</taxon>
        <taxon>Eurotiomycetes</taxon>
        <taxon>Eurotiomycetidae</taxon>
        <taxon>Eurotiales</taxon>
        <taxon>Aspergillaceae</taxon>
        <taxon>Aspergillus</taxon>
        <taxon>Aspergillus subgen. Circumdati</taxon>
    </lineage>
</organism>
<dbReference type="STRING" id="1448321.A0A317X459"/>
<evidence type="ECO:0000256" key="1">
    <source>
        <dbReference type="ARBA" id="ARBA00022630"/>
    </source>
</evidence>
<dbReference type="GeneID" id="37067337"/>
<evidence type="ECO:0000259" key="5">
    <source>
        <dbReference type="Pfam" id="PF01494"/>
    </source>
</evidence>
<dbReference type="EMBL" id="MSFL01000001">
    <property type="protein sequence ID" value="PWY92297.1"/>
    <property type="molecule type" value="Genomic_DNA"/>
</dbReference>
<keyword evidence="3" id="KW-0560">Oxidoreductase</keyword>
<dbReference type="PANTHER" id="PTHR46720:SF3">
    <property type="entry name" value="FAD-BINDING DOMAIN-CONTAINING PROTEIN-RELATED"/>
    <property type="match status" value="1"/>
</dbReference>
<keyword evidence="1" id="KW-0285">Flavoprotein</keyword>
<dbReference type="InterPro" id="IPR051104">
    <property type="entry name" value="FAD_monoxygenase"/>
</dbReference>
<comment type="caution">
    <text evidence="6">The sequence shown here is derived from an EMBL/GenBank/DDBJ whole genome shotgun (WGS) entry which is preliminary data.</text>
</comment>
<dbReference type="Proteomes" id="UP000247233">
    <property type="component" value="Unassembled WGS sequence"/>
</dbReference>
<name>A0A317X459_9EURO</name>
<feature type="transmembrane region" description="Helical" evidence="4">
    <location>
        <begin position="20"/>
        <end position="39"/>
    </location>
</feature>
<dbReference type="Pfam" id="PF01494">
    <property type="entry name" value="FAD_binding_3"/>
    <property type="match status" value="1"/>
</dbReference>
<feature type="domain" description="FAD-binding" evidence="5">
    <location>
        <begin position="278"/>
        <end position="338"/>
    </location>
</feature>
<protein>
    <submittedName>
        <fullName evidence="6">FAD/NAD(P)-binding domain-containing protein</fullName>
    </submittedName>
</protein>
<dbReference type="PRINTS" id="PR00420">
    <property type="entry name" value="RNGMNOXGNASE"/>
</dbReference>
<keyword evidence="4" id="KW-0812">Transmembrane</keyword>
<accession>A0A317X459</accession>
<dbReference type="OrthoDB" id="417877at2759"/>
<gene>
    <name evidence="6" type="ORF">BO70DRAFT_376012</name>
</gene>
<proteinExistence type="predicted"/>
<keyword evidence="2" id="KW-0274">FAD</keyword>
<dbReference type="GO" id="GO:0044550">
    <property type="term" value="P:secondary metabolite biosynthetic process"/>
    <property type="evidence" value="ECO:0007669"/>
    <property type="project" value="TreeGrafter"/>
</dbReference>